<feature type="transmembrane region" description="Helical" evidence="5">
    <location>
        <begin position="182"/>
        <end position="200"/>
    </location>
</feature>
<proteinExistence type="predicted"/>
<feature type="transmembrane region" description="Helical" evidence="5">
    <location>
        <begin position="29"/>
        <end position="50"/>
    </location>
</feature>
<dbReference type="SUPFAM" id="SSF103473">
    <property type="entry name" value="MFS general substrate transporter"/>
    <property type="match status" value="1"/>
</dbReference>
<evidence type="ECO:0000256" key="4">
    <source>
        <dbReference type="ARBA" id="ARBA00023136"/>
    </source>
</evidence>
<evidence type="ECO:0000313" key="8">
    <source>
        <dbReference type="Proteomes" id="UP000029980"/>
    </source>
</evidence>
<dbReference type="InterPro" id="IPR036259">
    <property type="entry name" value="MFS_trans_sf"/>
</dbReference>
<feature type="transmembrane region" description="Helical" evidence="5">
    <location>
        <begin position="271"/>
        <end position="292"/>
    </location>
</feature>
<dbReference type="PRINTS" id="PR01035">
    <property type="entry name" value="TCRTETA"/>
</dbReference>
<dbReference type="PROSITE" id="PS50850">
    <property type="entry name" value="MFS"/>
    <property type="match status" value="1"/>
</dbReference>
<dbReference type="InterPro" id="IPR001958">
    <property type="entry name" value="Tet-R_TetA/multi-R_MdtG-like"/>
</dbReference>
<dbReference type="KEGG" id="teu:TEU_04130"/>
<keyword evidence="8" id="KW-1185">Reference proteome</keyword>
<dbReference type="Proteomes" id="UP000029980">
    <property type="component" value="Chromosome"/>
</dbReference>
<name>A0A097QSZ5_9EURY</name>
<feature type="transmembrane region" description="Helical" evidence="5">
    <location>
        <begin position="304"/>
        <end position="322"/>
    </location>
</feature>
<feature type="transmembrane region" description="Helical" evidence="5">
    <location>
        <begin position="389"/>
        <end position="408"/>
    </location>
</feature>
<dbReference type="CDD" id="cd17325">
    <property type="entry name" value="MFS_MdtG_SLC18_like"/>
    <property type="match status" value="1"/>
</dbReference>
<gene>
    <name evidence="7" type="ORF">TEU_04130</name>
</gene>
<dbReference type="EMBL" id="CP008887">
    <property type="protein sequence ID" value="AIU69594.1"/>
    <property type="molecule type" value="Genomic_DNA"/>
</dbReference>
<dbReference type="Pfam" id="PF07690">
    <property type="entry name" value="MFS_1"/>
    <property type="match status" value="2"/>
</dbReference>
<dbReference type="PANTHER" id="PTHR23518:SF2">
    <property type="entry name" value="MAJOR FACILITATOR SUPERFAMILY TRANSPORTER"/>
    <property type="match status" value="1"/>
</dbReference>
<evidence type="ECO:0000256" key="2">
    <source>
        <dbReference type="ARBA" id="ARBA00022692"/>
    </source>
</evidence>
<evidence type="ECO:0000256" key="1">
    <source>
        <dbReference type="ARBA" id="ARBA00004141"/>
    </source>
</evidence>
<feature type="transmembrane region" description="Helical" evidence="5">
    <location>
        <begin position="56"/>
        <end position="74"/>
    </location>
</feature>
<feature type="transmembrane region" description="Helical" evidence="5">
    <location>
        <begin position="95"/>
        <end position="122"/>
    </location>
</feature>
<feature type="transmembrane region" description="Helical" evidence="5">
    <location>
        <begin position="328"/>
        <end position="351"/>
    </location>
</feature>
<evidence type="ECO:0000259" key="6">
    <source>
        <dbReference type="PROSITE" id="PS50850"/>
    </source>
</evidence>
<dbReference type="AlphaFoldDB" id="A0A097QSZ5"/>
<dbReference type="RefSeq" id="WP_050002574.1">
    <property type="nucleotide sequence ID" value="NZ_CP008887.1"/>
</dbReference>
<dbReference type="GeneID" id="25152623"/>
<protein>
    <submittedName>
        <fullName evidence="7">Transporter</fullName>
    </submittedName>
</protein>
<dbReference type="STRING" id="1505907.TEU_04130"/>
<dbReference type="GO" id="GO:0016020">
    <property type="term" value="C:membrane"/>
    <property type="evidence" value="ECO:0007669"/>
    <property type="project" value="UniProtKB-SubCell"/>
</dbReference>
<comment type="subcellular location">
    <subcellularLocation>
        <location evidence="1">Membrane</location>
        <topology evidence="1">Multi-pass membrane protein</topology>
    </subcellularLocation>
</comment>
<evidence type="ECO:0000256" key="3">
    <source>
        <dbReference type="ARBA" id="ARBA00022989"/>
    </source>
</evidence>
<dbReference type="Gene3D" id="1.20.1250.20">
    <property type="entry name" value="MFS general substrate transporter like domains"/>
    <property type="match status" value="2"/>
</dbReference>
<dbReference type="InterPro" id="IPR020846">
    <property type="entry name" value="MFS_dom"/>
</dbReference>
<reference evidence="7 8" key="1">
    <citation type="journal article" date="2015" name="Int. J. Syst. Evol. Microbiol.">
        <title>Thermococcus eurythermalis sp. nov., a conditional piezophilic hyperthermophilic archaeon with a wide temperature range isolated from an oil-immersed chimney in the Guaymas Basin.</title>
        <authorList>
            <person name="Zhao W."/>
            <person name="Zeng X."/>
            <person name="Xiao X."/>
        </authorList>
    </citation>
    <scope>NUCLEOTIDE SEQUENCE [LARGE SCALE GENOMIC DNA]</scope>
    <source>
        <strain evidence="7 8">A501</strain>
    </source>
</reference>
<dbReference type="OrthoDB" id="117970at2157"/>
<dbReference type="InterPro" id="IPR011701">
    <property type="entry name" value="MFS"/>
</dbReference>
<evidence type="ECO:0000313" key="7">
    <source>
        <dbReference type="EMBL" id="AIU69594.1"/>
    </source>
</evidence>
<sequence>MSRRELVVTQGKREKTLKLKKLRVKRKNIVVLAVAMFLANMSFGMAFPYLGVYMRLLGASMFMVGLLSVAFNLTSTVFQYPFGWLSDSTGDRKSFIAFGLASTGLFYTAMAFVGSATGVLILRTLQGTFGSAMTPAHSALISELSTRAGSIFGLFNSIENAGYMVGNFLGSAIVEYAGIRKLFIISGVILFVSAGIVLMIRERPAGRRSLLGMILVQEGRESWRATVKGSAFRKLMRGHLGPFYVTVFLVMVASGQFYSVSSVYFEEVFGGWSVGVIFGIESLAAALTGYFLGKLIDRHGAKRFYLIAIAGYGLAFLLYALVRNVWLVFGVAFLSGVKWILTINSTSTYVAQNVKVSERAQGMGLLNAMMSLGWVVGPLLGGYLSGISFTLNFLSTLIPLGLAFVLALRLPG</sequence>
<evidence type="ECO:0000256" key="5">
    <source>
        <dbReference type="SAM" id="Phobius"/>
    </source>
</evidence>
<dbReference type="HOGENOM" id="CLU_668386_0_0_2"/>
<feature type="domain" description="Major facilitator superfamily (MFS) profile" evidence="6">
    <location>
        <begin position="28"/>
        <end position="412"/>
    </location>
</feature>
<keyword evidence="4 5" id="KW-0472">Membrane</keyword>
<dbReference type="PANTHER" id="PTHR23518">
    <property type="entry name" value="C-METHYLTRANSFERASE"/>
    <property type="match status" value="1"/>
</dbReference>
<feature type="transmembrane region" description="Helical" evidence="5">
    <location>
        <begin position="243"/>
        <end position="265"/>
    </location>
</feature>
<feature type="transmembrane region" description="Helical" evidence="5">
    <location>
        <begin position="363"/>
        <end position="383"/>
    </location>
</feature>
<keyword evidence="3 5" id="KW-1133">Transmembrane helix</keyword>
<dbReference type="GO" id="GO:0022857">
    <property type="term" value="F:transmembrane transporter activity"/>
    <property type="evidence" value="ECO:0007669"/>
    <property type="project" value="InterPro"/>
</dbReference>
<organism evidence="7 8">
    <name type="scientific">Thermococcus eurythermalis</name>
    <dbReference type="NCBI Taxonomy" id="1505907"/>
    <lineage>
        <taxon>Archaea</taxon>
        <taxon>Methanobacteriati</taxon>
        <taxon>Methanobacteriota</taxon>
        <taxon>Thermococci</taxon>
        <taxon>Thermococcales</taxon>
        <taxon>Thermococcaceae</taxon>
        <taxon>Thermococcus</taxon>
    </lineage>
</organism>
<accession>A0A097QSZ5</accession>
<keyword evidence="2 5" id="KW-0812">Transmembrane</keyword>